<keyword evidence="4 5" id="KW-0732">Signal</keyword>
<dbReference type="Pfam" id="PF16810">
    <property type="entry name" value="RXLR"/>
    <property type="match status" value="1"/>
</dbReference>
<dbReference type="InterPro" id="IPR031825">
    <property type="entry name" value="RXLR"/>
</dbReference>
<dbReference type="Proteomes" id="UP000694044">
    <property type="component" value="Unassembled WGS sequence"/>
</dbReference>
<sequence length="146" mass="15728">MRVSIALLVLAAVTLFASGTCNALSTGTTSKRFLRSGENADVNDDNQEERAVNFSALKKLIPRRSSFKAAKAAKEAAKKLELAKGLDGMLSGRNKMYNQFKLWKEQGAEPSAVFATLTAAGRAGAKESEMVNQYASFLKDFTAKAT</sequence>
<feature type="signal peptide" evidence="5">
    <location>
        <begin position="1"/>
        <end position="23"/>
    </location>
</feature>
<comment type="function">
    <text evidence="5">Effector that suppresses plant defense responses during pathogen infection.</text>
</comment>
<comment type="caution">
    <text evidence="6">The sequence shown here is derived from an EMBL/GenBank/DDBJ whole genome shotgun (WGS) entry which is preliminary data.</text>
</comment>
<organism evidence="6 7">
    <name type="scientific">Phytophthora pseudosyringae</name>
    <dbReference type="NCBI Taxonomy" id="221518"/>
    <lineage>
        <taxon>Eukaryota</taxon>
        <taxon>Sar</taxon>
        <taxon>Stramenopiles</taxon>
        <taxon>Oomycota</taxon>
        <taxon>Peronosporomycetes</taxon>
        <taxon>Peronosporales</taxon>
        <taxon>Peronosporaceae</taxon>
        <taxon>Phytophthora</taxon>
    </lineage>
</organism>
<dbReference type="GO" id="GO:0005576">
    <property type="term" value="C:extracellular region"/>
    <property type="evidence" value="ECO:0007669"/>
    <property type="project" value="UniProtKB-SubCell"/>
</dbReference>
<dbReference type="AlphaFoldDB" id="A0A8T1VEN0"/>
<evidence type="ECO:0000313" key="7">
    <source>
        <dbReference type="Proteomes" id="UP000694044"/>
    </source>
</evidence>
<protein>
    <recommendedName>
        <fullName evidence="5">RxLR effector protein</fullName>
    </recommendedName>
</protein>
<name>A0A8T1VEN0_9STRA</name>
<evidence type="ECO:0000313" key="6">
    <source>
        <dbReference type="EMBL" id="KAG7379702.1"/>
    </source>
</evidence>
<gene>
    <name evidence="6" type="ORF">PHYPSEUDO_008268</name>
</gene>
<feature type="chain" id="PRO_5035966840" description="RxLR effector protein" evidence="5">
    <location>
        <begin position="24"/>
        <end position="146"/>
    </location>
</feature>
<keyword evidence="3 5" id="KW-0964">Secreted</keyword>
<evidence type="ECO:0000256" key="5">
    <source>
        <dbReference type="RuleBase" id="RU367124"/>
    </source>
</evidence>
<keyword evidence="7" id="KW-1185">Reference proteome</keyword>
<evidence type="ECO:0000256" key="1">
    <source>
        <dbReference type="ARBA" id="ARBA00004613"/>
    </source>
</evidence>
<comment type="domain">
    <text evidence="5">The RxLR-dEER motif acts to carry the protein into the host cell cytoplasm through binding to cell surface phosphatidylinositol-3-phosphate.</text>
</comment>
<comment type="similarity">
    <text evidence="2 5">Belongs to the RxLR effector family.</text>
</comment>
<reference evidence="6" key="1">
    <citation type="submission" date="2021-02" db="EMBL/GenBank/DDBJ databases">
        <authorList>
            <person name="Palmer J.M."/>
        </authorList>
    </citation>
    <scope>NUCLEOTIDE SEQUENCE</scope>
    <source>
        <strain evidence="6">SCRP734</strain>
    </source>
</reference>
<evidence type="ECO:0000256" key="4">
    <source>
        <dbReference type="ARBA" id="ARBA00022729"/>
    </source>
</evidence>
<accession>A0A8T1VEN0</accession>
<dbReference type="EMBL" id="JAGDFM010000334">
    <property type="protein sequence ID" value="KAG7379702.1"/>
    <property type="molecule type" value="Genomic_DNA"/>
</dbReference>
<proteinExistence type="inferred from homology"/>
<evidence type="ECO:0000256" key="2">
    <source>
        <dbReference type="ARBA" id="ARBA00010400"/>
    </source>
</evidence>
<comment type="subcellular location">
    <subcellularLocation>
        <location evidence="1 5">Secreted</location>
    </subcellularLocation>
</comment>
<evidence type="ECO:0000256" key="3">
    <source>
        <dbReference type="ARBA" id="ARBA00022525"/>
    </source>
</evidence>